<dbReference type="RefSeq" id="WP_226937189.1">
    <property type="nucleotide sequence ID" value="NZ_JACDXX010000019.1"/>
</dbReference>
<dbReference type="EMBL" id="JACDXX010000019">
    <property type="protein sequence ID" value="MCB5411738.1"/>
    <property type="molecule type" value="Genomic_DNA"/>
</dbReference>
<keyword evidence="1" id="KW-1133">Transmembrane helix</keyword>
<reference evidence="2 3" key="1">
    <citation type="submission" date="2020-07" db="EMBL/GenBank/DDBJ databases">
        <title>Pseudogemmobacter sp. nov., isolated from poultry manure in Taiwan.</title>
        <authorList>
            <person name="Lin S.-Y."/>
            <person name="Tang Y.-S."/>
            <person name="Young C.-C."/>
        </authorList>
    </citation>
    <scope>NUCLEOTIDE SEQUENCE [LARGE SCALE GENOMIC DNA]</scope>
    <source>
        <strain evidence="2 3">CC-YST710</strain>
    </source>
</reference>
<gene>
    <name evidence="2" type="ORF">H0485_17230</name>
</gene>
<evidence type="ECO:0000313" key="3">
    <source>
        <dbReference type="Proteomes" id="UP001198571"/>
    </source>
</evidence>
<comment type="caution">
    <text evidence="2">The sequence shown here is derived from an EMBL/GenBank/DDBJ whole genome shotgun (WGS) entry which is preliminary data.</text>
</comment>
<evidence type="ECO:0000313" key="2">
    <source>
        <dbReference type="EMBL" id="MCB5411738.1"/>
    </source>
</evidence>
<accession>A0ABS8CQT4</accession>
<keyword evidence="3" id="KW-1185">Reference proteome</keyword>
<evidence type="ECO:0000256" key="1">
    <source>
        <dbReference type="SAM" id="Phobius"/>
    </source>
</evidence>
<sequence>MVSLPFGRNKQKKAKITAWGDDFRDPVIGPMGMMAQINQLNFIKTMMISAIMLLLLVNAGIAWAVINTMDTKVYVADGSRFGCLINPLMLE</sequence>
<feature type="transmembrane region" description="Helical" evidence="1">
    <location>
        <begin position="42"/>
        <end position="66"/>
    </location>
</feature>
<keyword evidence="1" id="KW-0472">Membrane</keyword>
<name>A0ABS8CQT4_9RHOB</name>
<protein>
    <submittedName>
        <fullName evidence="2">Uncharacterized protein</fullName>
    </submittedName>
</protein>
<organism evidence="2 3">
    <name type="scientific">Pseudogemmobacter faecipullorum</name>
    <dbReference type="NCBI Taxonomy" id="2755041"/>
    <lineage>
        <taxon>Bacteria</taxon>
        <taxon>Pseudomonadati</taxon>
        <taxon>Pseudomonadota</taxon>
        <taxon>Alphaproteobacteria</taxon>
        <taxon>Rhodobacterales</taxon>
        <taxon>Paracoccaceae</taxon>
        <taxon>Pseudogemmobacter</taxon>
    </lineage>
</organism>
<proteinExistence type="predicted"/>
<keyword evidence="1" id="KW-0812">Transmembrane</keyword>
<dbReference type="Proteomes" id="UP001198571">
    <property type="component" value="Unassembled WGS sequence"/>
</dbReference>